<evidence type="ECO:0000256" key="9">
    <source>
        <dbReference type="HAMAP-Rule" id="MF_00917"/>
    </source>
</evidence>
<keyword evidence="3 9" id="KW-0479">Metal-binding</keyword>
<feature type="binding site" evidence="9">
    <location>
        <position position="30"/>
    </location>
    <ligand>
        <name>substrate</name>
    </ligand>
</feature>
<comment type="cofactor">
    <cofactor evidence="9">
        <name>[4Fe-4S] cluster</name>
        <dbReference type="ChEBI" id="CHEBI:49883"/>
    </cofactor>
    <text evidence="9">Binds 1 [4Fe-4S] cluster. The cluster is coordinated with 3 cysteines and an exchangeable S-adenosyl-L-methionine.</text>
</comment>
<feature type="binding site" evidence="9">
    <location>
        <position position="34"/>
    </location>
    <ligand>
        <name>[4Fe-4S] cluster</name>
        <dbReference type="ChEBI" id="CHEBI:49883"/>
        <note>4Fe-4S-S-AdoMet</note>
    </ligand>
</feature>
<dbReference type="PROSITE" id="PS51918">
    <property type="entry name" value="RADICAL_SAM"/>
    <property type="match status" value="1"/>
</dbReference>
<evidence type="ECO:0000256" key="8">
    <source>
        <dbReference type="ARBA" id="ARBA00023239"/>
    </source>
</evidence>
<feature type="binding site" evidence="9">
    <location>
        <begin position="141"/>
        <end position="143"/>
    </location>
    <ligand>
        <name>S-adenosyl-L-methionine</name>
        <dbReference type="ChEBI" id="CHEBI:59789"/>
    </ligand>
</feature>
<keyword evidence="6 9" id="KW-0408">Iron</keyword>
<proteinExistence type="inferred from homology"/>
<evidence type="ECO:0000256" key="6">
    <source>
        <dbReference type="ARBA" id="ARBA00023004"/>
    </source>
</evidence>
<feature type="binding site" evidence="9">
    <location>
        <position position="54"/>
    </location>
    <ligand>
        <name>Mg(2+)</name>
        <dbReference type="ChEBI" id="CHEBI:18420"/>
    </ligand>
</feature>
<comment type="catalytic activity">
    <reaction evidence="9">
        <text>6-carboxy-5,6,7,8-tetrahydropterin + H(+) = 7-carboxy-7-carbaguanine + NH4(+)</text>
        <dbReference type="Rhea" id="RHEA:27974"/>
        <dbReference type="ChEBI" id="CHEBI:15378"/>
        <dbReference type="ChEBI" id="CHEBI:28938"/>
        <dbReference type="ChEBI" id="CHEBI:61032"/>
        <dbReference type="ChEBI" id="CHEBI:61036"/>
        <dbReference type="EC" id="4.3.99.3"/>
    </reaction>
</comment>
<feature type="binding site" evidence="9">
    <location>
        <position position="100"/>
    </location>
    <ligand>
        <name>S-adenosyl-L-methionine</name>
        <dbReference type="ChEBI" id="CHEBI:59789"/>
    </ligand>
</feature>
<evidence type="ECO:0000313" key="11">
    <source>
        <dbReference type="EMBL" id="GAA6146586.1"/>
    </source>
</evidence>
<keyword evidence="4 9" id="KW-0671">Queuosine biosynthesis</keyword>
<comment type="similarity">
    <text evidence="9">Belongs to the radical SAM superfamily. 7-carboxy-7-deazaguanine synthase family.</text>
</comment>
<organism evidence="11 12">
    <name type="scientific">Thalassolituus maritimus</name>
    <dbReference type="NCBI Taxonomy" id="484498"/>
    <lineage>
        <taxon>Bacteria</taxon>
        <taxon>Pseudomonadati</taxon>
        <taxon>Pseudomonadota</taxon>
        <taxon>Gammaproteobacteria</taxon>
        <taxon>Oceanospirillales</taxon>
        <taxon>Oceanospirillaceae</taxon>
        <taxon>Thalassolituus</taxon>
    </lineage>
</organism>
<keyword evidence="8 9" id="KW-0456">Lyase</keyword>
<dbReference type="Gene3D" id="3.20.20.70">
    <property type="entry name" value="Aldolase class I"/>
    <property type="match status" value="1"/>
</dbReference>
<comment type="function">
    <text evidence="9">Catalyzes the complex heterocyclic radical-mediated conversion of 6-carboxy-5,6,7,8-tetrahydropterin (CPH4) to 7-carboxy-7-deazaguanine (CDG), a step common to the biosynthetic pathways of all 7-deazapurine-containing compounds.</text>
</comment>
<evidence type="ECO:0000256" key="4">
    <source>
        <dbReference type="ARBA" id="ARBA00022785"/>
    </source>
</evidence>
<feature type="binding site" evidence="9">
    <location>
        <position position="49"/>
    </location>
    <ligand>
        <name>[4Fe-4S] cluster</name>
        <dbReference type="ChEBI" id="CHEBI:49883"/>
        <note>4Fe-4S-S-AdoMet</note>
    </ligand>
</feature>
<dbReference type="SFLD" id="SFLDF00376">
    <property type="entry name" value="7-carboxy-7-deazaguanine_synth"/>
    <property type="match status" value="1"/>
</dbReference>
<dbReference type="HAMAP" id="MF_00917">
    <property type="entry name" value="QueE"/>
    <property type="match status" value="1"/>
</dbReference>
<feature type="binding site" evidence="9">
    <location>
        <begin position="51"/>
        <end position="53"/>
    </location>
    <ligand>
        <name>S-adenosyl-L-methionine</name>
        <dbReference type="ChEBI" id="CHEBI:59789"/>
    </ligand>
</feature>
<accession>A0ABQ0A2F7</accession>
<dbReference type="InterPro" id="IPR030977">
    <property type="entry name" value="QueE_Cx14CxxC"/>
</dbReference>
<dbReference type="RefSeq" id="WP_353295806.1">
    <property type="nucleotide sequence ID" value="NZ_BAABWH010000008.1"/>
</dbReference>
<comment type="cofactor">
    <cofactor evidence="9">
        <name>Mg(2+)</name>
        <dbReference type="ChEBI" id="CHEBI:18420"/>
    </cofactor>
</comment>
<gene>
    <name evidence="9 11" type="primary">queE</name>
    <name evidence="11" type="ORF">NBRC116585_27040</name>
</gene>
<comment type="pathway">
    <text evidence="9">Purine metabolism; 7-cyano-7-deazaguanine biosynthesis.</text>
</comment>
<feature type="binding site" evidence="9">
    <location>
        <position position="52"/>
    </location>
    <ligand>
        <name>[4Fe-4S] cluster</name>
        <dbReference type="ChEBI" id="CHEBI:49883"/>
        <note>4Fe-4S-S-AdoMet</note>
    </ligand>
</feature>
<dbReference type="InterPro" id="IPR013785">
    <property type="entry name" value="Aldolase_TIM"/>
</dbReference>
<evidence type="ECO:0000256" key="5">
    <source>
        <dbReference type="ARBA" id="ARBA00022842"/>
    </source>
</evidence>
<evidence type="ECO:0000256" key="1">
    <source>
        <dbReference type="ARBA" id="ARBA00022485"/>
    </source>
</evidence>
<dbReference type="PANTHER" id="PTHR42836">
    <property type="entry name" value="7-CARBOXY-7-DEAZAGUANINE SYNTHASE"/>
    <property type="match status" value="1"/>
</dbReference>
<dbReference type="EMBL" id="BAABWH010000008">
    <property type="protein sequence ID" value="GAA6146586.1"/>
    <property type="molecule type" value="Genomic_DNA"/>
</dbReference>
<evidence type="ECO:0000259" key="10">
    <source>
        <dbReference type="PROSITE" id="PS51918"/>
    </source>
</evidence>
<evidence type="ECO:0000256" key="2">
    <source>
        <dbReference type="ARBA" id="ARBA00022691"/>
    </source>
</evidence>
<dbReference type="InterPro" id="IPR007197">
    <property type="entry name" value="rSAM"/>
</dbReference>
<feature type="binding site" evidence="9">
    <location>
        <begin position="15"/>
        <end position="17"/>
    </location>
    <ligand>
        <name>substrate</name>
    </ligand>
</feature>
<reference evidence="11 12" key="1">
    <citation type="submission" date="2024-04" db="EMBL/GenBank/DDBJ databases">
        <title>Draft genome sequence of Thalassolituus maritimus NBRC 116585.</title>
        <authorList>
            <person name="Miyakawa T."/>
            <person name="Kusuya Y."/>
            <person name="Miura T."/>
        </authorList>
    </citation>
    <scope>NUCLEOTIDE SEQUENCE [LARGE SCALE GENOMIC DNA]</scope>
    <source>
        <strain evidence="11 12">5NW40-0001</strain>
    </source>
</reference>
<dbReference type="PIRSF" id="PIRSF000370">
    <property type="entry name" value="QueE"/>
    <property type="match status" value="1"/>
</dbReference>
<comment type="caution">
    <text evidence="9">Lacks conserved residue(s) required for the propagation of feature annotation.</text>
</comment>
<dbReference type="InterPro" id="IPR024924">
    <property type="entry name" value="7-CO-7-deazaguanine_synth-like"/>
</dbReference>
<keyword evidence="12" id="KW-1185">Reference proteome</keyword>
<protein>
    <recommendedName>
        <fullName evidence="9">7-carboxy-7-deazaguanine synthase</fullName>
        <shortName evidence="9">CDG synthase</shortName>
        <ecNumber evidence="9">4.3.99.3</ecNumber>
    </recommendedName>
    <alternativeName>
        <fullName evidence="9">Queuosine biosynthesis protein QueE</fullName>
    </alternativeName>
</protein>
<keyword evidence="1 9" id="KW-0004">4Fe-4S</keyword>
<keyword evidence="2 9" id="KW-0949">S-adenosyl-L-methionine</keyword>
<dbReference type="Proteomes" id="UP001481413">
    <property type="component" value="Unassembled WGS sequence"/>
</dbReference>
<comment type="caution">
    <text evidence="11">The sequence shown here is derived from an EMBL/GenBank/DDBJ whole genome shotgun (WGS) entry which is preliminary data.</text>
</comment>
<feature type="domain" description="Radical SAM core" evidence="10">
    <location>
        <begin position="21"/>
        <end position="234"/>
    </location>
</feature>
<evidence type="ECO:0000313" key="12">
    <source>
        <dbReference type="Proteomes" id="UP001481413"/>
    </source>
</evidence>
<evidence type="ECO:0000256" key="3">
    <source>
        <dbReference type="ARBA" id="ARBA00022723"/>
    </source>
</evidence>
<comment type="subunit">
    <text evidence="9">Homodimer.</text>
</comment>
<sequence length="234" mass="25887">MGTKTYRVKEIFYTLQGEGAQAGRPAVFCRFSRCNLWNGTEEGRSAAICSFCDTDFIGTDGHLGGRYTSGQLVEIIQDQWPGATKGEHVQGKPYVVCTGGEPALQLDKDLVLALQNAGFEVAIETNGTLPLPDNIDWVCLSPKGDSELVVIDCDELKLVYPQGDALPERFDYIRADHRYLQPMADFEPVVIASDKLEGAKEGLSVSNTRKAVQYCMKHPQWKLSLQTHKMLGIE</sequence>
<dbReference type="SFLD" id="SFLDS00029">
    <property type="entry name" value="Radical_SAM"/>
    <property type="match status" value="1"/>
</dbReference>
<dbReference type="NCBIfam" id="TIGR04508">
    <property type="entry name" value="queE_Cx14CxxC"/>
    <property type="match status" value="1"/>
</dbReference>
<dbReference type="PANTHER" id="PTHR42836:SF1">
    <property type="entry name" value="7-CARBOXY-7-DEAZAGUANINE SYNTHASE"/>
    <property type="match status" value="1"/>
</dbReference>
<keyword evidence="5 9" id="KW-0460">Magnesium</keyword>
<feature type="binding site" evidence="9">
    <location>
        <position position="98"/>
    </location>
    <ligand>
        <name>substrate</name>
    </ligand>
</feature>
<keyword evidence="7 9" id="KW-0411">Iron-sulfur</keyword>
<name>A0ABQ0A2F7_9GAMM</name>
<evidence type="ECO:0000256" key="7">
    <source>
        <dbReference type="ARBA" id="ARBA00023014"/>
    </source>
</evidence>
<dbReference type="EC" id="4.3.99.3" evidence="9"/>
<comment type="cofactor">
    <cofactor evidence="9">
        <name>S-adenosyl-L-methionine</name>
        <dbReference type="ChEBI" id="CHEBI:59789"/>
    </cofactor>
    <text evidence="9">Binds 1 S-adenosyl-L-methionine per subunit.</text>
</comment>